<evidence type="ECO:0000313" key="8">
    <source>
        <dbReference type="EMBL" id="MCY1723080.1"/>
    </source>
</evidence>
<dbReference type="InterPro" id="IPR011050">
    <property type="entry name" value="Pectin_lyase_fold/virulence"/>
</dbReference>
<dbReference type="GO" id="GO:0046872">
    <property type="term" value="F:metal ion binding"/>
    <property type="evidence" value="ECO:0007669"/>
    <property type="project" value="UniProtKB-KW"/>
</dbReference>
<dbReference type="GO" id="GO:0030599">
    <property type="term" value="F:pectinesterase activity"/>
    <property type="evidence" value="ECO:0007669"/>
    <property type="project" value="InterPro"/>
</dbReference>
<keyword evidence="3" id="KW-0378">Hydrolase</keyword>
<evidence type="ECO:0000256" key="2">
    <source>
        <dbReference type="ARBA" id="ARBA00022729"/>
    </source>
</evidence>
<dbReference type="Proteomes" id="UP001145087">
    <property type="component" value="Unassembled WGS sequence"/>
</dbReference>
<dbReference type="InterPro" id="IPR000070">
    <property type="entry name" value="Pectinesterase_cat"/>
</dbReference>
<proteinExistence type="predicted"/>
<evidence type="ECO:0000259" key="7">
    <source>
        <dbReference type="Pfam" id="PF01095"/>
    </source>
</evidence>
<dbReference type="NCBIfam" id="TIGR02601">
    <property type="entry name" value="autotrns_rpt"/>
    <property type="match status" value="1"/>
</dbReference>
<dbReference type="InterPro" id="IPR013425">
    <property type="entry name" value="Autotrns_rpt"/>
</dbReference>
<dbReference type="EMBL" id="JAPOHD010000066">
    <property type="protein sequence ID" value="MCY1723080.1"/>
    <property type="molecule type" value="Genomic_DNA"/>
</dbReference>
<keyword evidence="2 6" id="KW-0732">Signal</keyword>
<evidence type="ECO:0000313" key="9">
    <source>
        <dbReference type="Proteomes" id="UP001145087"/>
    </source>
</evidence>
<reference evidence="8" key="1">
    <citation type="submission" date="2022-11" db="EMBL/GenBank/DDBJ databases">
        <title>Marilongibacter aestuarii gen. nov., sp. nov., isolated from tidal flat sediment.</title>
        <authorList>
            <person name="Jiayan W."/>
        </authorList>
    </citation>
    <scope>NUCLEOTIDE SEQUENCE</scope>
    <source>
        <strain evidence="8">Z1-6</strain>
    </source>
</reference>
<comment type="caution">
    <text evidence="8">The sequence shown here is derived from an EMBL/GenBank/DDBJ whole genome shotgun (WGS) entry which is preliminary data.</text>
</comment>
<protein>
    <submittedName>
        <fullName evidence="8">Pectinesterase family protein</fullName>
    </submittedName>
</protein>
<dbReference type="PANTHER" id="PTHR42970:SF1">
    <property type="entry name" value="PECTATE LYASE C-RELATED"/>
    <property type="match status" value="1"/>
</dbReference>
<feature type="chain" id="PRO_5040952456" evidence="6">
    <location>
        <begin position="23"/>
        <end position="1385"/>
    </location>
</feature>
<organism evidence="8 9">
    <name type="scientific">Draconibacterium aestuarii</name>
    <dbReference type="NCBI Taxonomy" id="2998507"/>
    <lineage>
        <taxon>Bacteria</taxon>
        <taxon>Pseudomonadati</taxon>
        <taxon>Bacteroidota</taxon>
        <taxon>Bacteroidia</taxon>
        <taxon>Marinilabiliales</taxon>
        <taxon>Prolixibacteraceae</taxon>
        <taxon>Draconibacterium</taxon>
    </lineage>
</organism>
<dbReference type="SUPFAM" id="SSF51126">
    <property type="entry name" value="Pectin lyase-like"/>
    <property type="match status" value="2"/>
</dbReference>
<dbReference type="NCBIfam" id="TIGR04183">
    <property type="entry name" value="Por_Secre_tail"/>
    <property type="match status" value="1"/>
</dbReference>
<evidence type="ECO:0000256" key="3">
    <source>
        <dbReference type="ARBA" id="ARBA00022801"/>
    </source>
</evidence>
<dbReference type="Pfam" id="PF01095">
    <property type="entry name" value="Pectinesterase"/>
    <property type="match status" value="1"/>
</dbReference>
<dbReference type="PANTHER" id="PTHR42970">
    <property type="entry name" value="PECTATE LYASE C-RELATED"/>
    <property type="match status" value="1"/>
</dbReference>
<dbReference type="GO" id="GO:0042545">
    <property type="term" value="P:cell wall modification"/>
    <property type="evidence" value="ECO:0007669"/>
    <property type="project" value="InterPro"/>
</dbReference>
<dbReference type="InterPro" id="IPR052063">
    <property type="entry name" value="Polysaccharide_Lyase_1"/>
</dbReference>
<name>A0A9X3FH56_9BACT</name>
<keyword evidence="5" id="KW-0325">Glycoprotein</keyword>
<gene>
    <name evidence="8" type="ORF">OU798_22215</name>
</gene>
<evidence type="ECO:0000256" key="1">
    <source>
        <dbReference type="ARBA" id="ARBA00022723"/>
    </source>
</evidence>
<keyword evidence="9" id="KW-1185">Reference proteome</keyword>
<dbReference type="InterPro" id="IPR012334">
    <property type="entry name" value="Pectin_lyas_fold"/>
</dbReference>
<keyword evidence="4" id="KW-0063">Aspartyl esterase</keyword>
<accession>A0A9X3FH56</accession>
<sequence length="1385" mass="150141">MKQILLILTLIIFSGISGQMFANENPVNADIVVATDGSGDFTTVQAAIDAAPSNSEYRTVIYIKRGLYNTEKLIVPGDKINLTLIGESREETILSYHIYDCSTGKCPAEDAALWTGDNIRTSATLTIMADGFRVENMTIQNTAGPVGQAQAITVRADKCVFINVDFYGYQDTMYFWSNKKRSYFEGCLIVGRTDYIYGSGTVFFQACEIRSWGGAYITAPSTYEDQPYGFVFNECDITYAYNSPRGGDDGEMIRMGRPWHEYPKVAWLNCNITEMMNPLGWGDTWNMEYAATSDKLHLYEYNNTGGGADMSGRADWAGIKALTNEEALEYTVQKVMGGTDGWDPTAEAPLVNTYKWTGNGTTTGWLESNNWNPVGVPAKGESAEVDSAYTISASDTFAADLMLKNGAILSIESNSVAPYISVASAQIQAISDVSLSGKIATKDSITFSGESMFTLNSSLSGVHMLTKTGSGNLILNADNTNFSGDIHIENGSLKAATSSSLGKSSITVNSGATLTIGHANAFYAKSQLKVTTGANLVLNADVTTSEFFIDGVLQAVGEYSAITNPALISGTGKIIIGRPETFIFHRGSNGNWDVAENYTPALLPEAGETVIVEEEMETTSTVFAADLIIQNTGNLRMRGAHKSTGTVYMKEGTNFKYNTGGTGMSLEAPIVLEGNVMMIMESGNADGSTLGLLGPITGANTITALNNGKGTPNKGTLLLNGDNSAFTGTWDATQNSTKYPSSSDYITYIEGNSENAFGKGTISVGLANRVIFSHSKAAGDTLRLNLSDNAKAVLNTSLQVNKYMLNGTAVANGEYTATTNPELYEGHGKIVVGGSDSVPETDELPAFPGAEGHGKYTTGGRGGRVLYVTNLEDNNSEGSLRWAINQSGARMILFKVSGTIQLKSKLNISNGDVTIAGQTAPGDGITLRDYGVHVDADNVIIRFMRFRMGDAAEQEDDALGGRFHKNIIIDHCSMSWSTDECVSFYVNENFTLQWNIVSESLRNSVHAKGNHGYGGIWGGKNASFHHNLLAHHDSRNPRLGESADTDYALTDLVDLRNNVIYNWQGNSCYGGEAMNVNIVNCYYKAGPATSKIERIASINRNHKEGTPIYNVWGKYFIDGNVTTESDRATNDNWTYGVFNQFHSSEGTITQEDKDAIKIETPHNPGEVTTHTAQQAYEKIIEYCGASLIYDSVDTRILHDVSTGTATYMDGGNGSVNGIVDTQGAVGGWPVLNSLNAPTDSDDDGMPDEWETVNGLNPYDDGDAQLKSVDGMYPNIEVYINSLVFDIIEAQNEGGIPTSVNEIKWTTPETESIKMYFNSSENKLIVNHSEEITNICIYSITGQMLVNEDVYQHEVKLNSSFLKNGIYIVTVRDTQNKIFSKKLAKF</sequence>
<dbReference type="Gene3D" id="2.160.20.10">
    <property type="entry name" value="Single-stranded right-handed beta-helix, Pectin lyase-like"/>
    <property type="match status" value="2"/>
</dbReference>
<evidence type="ECO:0000256" key="5">
    <source>
        <dbReference type="ARBA" id="ARBA00023180"/>
    </source>
</evidence>
<feature type="domain" description="Pectinesterase catalytic" evidence="7">
    <location>
        <begin position="30"/>
        <end position="338"/>
    </location>
</feature>
<dbReference type="InterPro" id="IPR026444">
    <property type="entry name" value="Secre_tail"/>
</dbReference>
<feature type="signal peptide" evidence="6">
    <location>
        <begin position="1"/>
        <end position="22"/>
    </location>
</feature>
<dbReference type="RefSeq" id="WP_343335405.1">
    <property type="nucleotide sequence ID" value="NZ_JAPOHD010000066.1"/>
</dbReference>
<evidence type="ECO:0000256" key="6">
    <source>
        <dbReference type="SAM" id="SignalP"/>
    </source>
</evidence>
<keyword evidence="1" id="KW-0479">Metal-binding</keyword>
<evidence type="ECO:0000256" key="4">
    <source>
        <dbReference type="ARBA" id="ARBA00023085"/>
    </source>
</evidence>